<dbReference type="InterPro" id="IPR045760">
    <property type="entry name" value="DAP_DH_C"/>
</dbReference>
<keyword evidence="3" id="KW-1185">Reference proteome</keyword>
<dbReference type="Pfam" id="PF19328">
    <property type="entry name" value="DAP_DH_C"/>
    <property type="match status" value="1"/>
</dbReference>
<accession>E3IVD1</accession>
<dbReference type="KEGG" id="fri:FraEuI1c_3283"/>
<dbReference type="InParanoid" id="E3IVD1"/>
<proteinExistence type="predicted"/>
<name>E3IVD1_PSEI1</name>
<dbReference type="EMBL" id="CP002299">
    <property type="protein sequence ID" value="ADP81295.1"/>
    <property type="molecule type" value="Genomic_DNA"/>
</dbReference>
<evidence type="ECO:0000313" key="3">
    <source>
        <dbReference type="Proteomes" id="UP000002484"/>
    </source>
</evidence>
<dbReference type="SUPFAM" id="SSF51735">
    <property type="entry name" value="NAD(P)-binding Rossmann-fold domains"/>
    <property type="match status" value="1"/>
</dbReference>
<dbReference type="Gene3D" id="3.40.50.720">
    <property type="entry name" value="NAD(P)-binding Rossmann-like Domain"/>
    <property type="match status" value="1"/>
</dbReference>
<dbReference type="InterPro" id="IPR036291">
    <property type="entry name" value="NAD(P)-bd_dom_sf"/>
</dbReference>
<gene>
    <name evidence="2" type="ordered locus">FraEuI1c_3283</name>
</gene>
<dbReference type="CDD" id="cd24146">
    <property type="entry name" value="nat-AmDH_N_like"/>
    <property type="match status" value="1"/>
</dbReference>
<dbReference type="HOGENOM" id="CLU_050509_0_0_11"/>
<protein>
    <submittedName>
        <fullName evidence="2">Dihydrodipicolinate reductase</fullName>
    </submittedName>
</protein>
<reference evidence="2 3" key="1">
    <citation type="submission" date="2010-10" db="EMBL/GenBank/DDBJ databases">
        <title>Complete sequence of Frankia sp. EuI1c.</title>
        <authorList>
            <consortium name="US DOE Joint Genome Institute"/>
            <person name="Lucas S."/>
            <person name="Copeland A."/>
            <person name="Lapidus A."/>
            <person name="Cheng J.-F."/>
            <person name="Bruce D."/>
            <person name="Goodwin L."/>
            <person name="Pitluck S."/>
            <person name="Chertkov O."/>
            <person name="Detter J.C."/>
            <person name="Han C."/>
            <person name="Tapia R."/>
            <person name="Land M."/>
            <person name="Hauser L."/>
            <person name="Jeffries C."/>
            <person name="Kyrpides N."/>
            <person name="Ivanova N."/>
            <person name="Mikhailova N."/>
            <person name="Beauchemin N."/>
            <person name="Sen A."/>
            <person name="Sur S.A."/>
            <person name="Gtari M."/>
            <person name="Wall L."/>
            <person name="Tisa L."/>
            <person name="Woyke T."/>
        </authorList>
    </citation>
    <scope>NUCLEOTIDE SEQUENCE [LARGE SCALE GENOMIC DNA]</scope>
    <source>
        <strain evidence="3">DSM 45817 / CECT 9037 / EuI1c</strain>
    </source>
</reference>
<organism evidence="2 3">
    <name type="scientific">Pseudofrankia inefficax (strain DSM 45817 / CECT 9037 / DDB 130130 / EuI1c)</name>
    <name type="common">Frankia inefficax</name>
    <dbReference type="NCBI Taxonomy" id="298654"/>
    <lineage>
        <taxon>Bacteria</taxon>
        <taxon>Bacillati</taxon>
        <taxon>Actinomycetota</taxon>
        <taxon>Actinomycetes</taxon>
        <taxon>Frankiales</taxon>
        <taxon>Frankiaceae</taxon>
        <taxon>Pseudofrankia</taxon>
    </lineage>
</organism>
<evidence type="ECO:0000313" key="2">
    <source>
        <dbReference type="EMBL" id="ADP81295.1"/>
    </source>
</evidence>
<sequence length="369" mass="39368">MSASTVTDLPGRSYRVIQWATGSIGRIAIRHFVDTPGYELVGVYVTNAEKVDVDAGTLAGIDPVGVAATGSVADVLALDADCVNYAPLYADVDEMCQILRSGKSIVTPTGWVFPAGLANQEPVGRLAAACHDGGSSLFGAGIHPGFSGDLLPLTVARLCTRIDRVTVQEVADLALHPSPAMTFDGLGFGRDPDDAREHPSPLIHTMEDIFRESMALLAEGLGVTVDEYTTDFDVAVAKTDLTVRSGEIPAGTVGGMRHEWIARAGGRPVIVFRSFWKMSDDLEPNWGYGTVKYTVSIEGEPSTTLTLEPSRRHPDGDEGYWGRVWTAMNAVNAIPAVCAAPPGIHTHLDLPLVRPPGRVRPEPSTVVRS</sequence>
<dbReference type="eggNOG" id="COG3804">
    <property type="taxonomic scope" value="Bacteria"/>
</dbReference>
<evidence type="ECO:0000259" key="1">
    <source>
        <dbReference type="Pfam" id="PF19328"/>
    </source>
</evidence>
<dbReference type="AlphaFoldDB" id="E3IVD1"/>
<dbReference type="Proteomes" id="UP000002484">
    <property type="component" value="Chromosome"/>
</dbReference>
<feature type="domain" description="2,4-diaminopentanoate dehydrogenase C-terminal" evidence="1">
    <location>
        <begin position="149"/>
        <end position="353"/>
    </location>
</feature>
<dbReference type="OrthoDB" id="4759936at2"/>
<dbReference type="STRING" id="298654.FraEuI1c_3283"/>